<organism evidence="1 2">
    <name type="scientific">Symbiodinium natans</name>
    <dbReference type="NCBI Taxonomy" id="878477"/>
    <lineage>
        <taxon>Eukaryota</taxon>
        <taxon>Sar</taxon>
        <taxon>Alveolata</taxon>
        <taxon>Dinophyceae</taxon>
        <taxon>Suessiales</taxon>
        <taxon>Symbiodiniaceae</taxon>
        <taxon>Symbiodinium</taxon>
    </lineage>
</organism>
<proteinExistence type="predicted"/>
<comment type="caution">
    <text evidence="1">The sequence shown here is derived from an EMBL/GenBank/DDBJ whole genome shotgun (WGS) entry which is preliminary data.</text>
</comment>
<dbReference type="Proteomes" id="UP000604046">
    <property type="component" value="Unassembled WGS sequence"/>
</dbReference>
<protein>
    <submittedName>
        <fullName evidence="1">Uncharacterized protein</fullName>
    </submittedName>
</protein>
<accession>A0A812QWI8</accession>
<evidence type="ECO:0000313" key="1">
    <source>
        <dbReference type="EMBL" id="CAE7406570.1"/>
    </source>
</evidence>
<dbReference type="EMBL" id="CAJNDS010002275">
    <property type="protein sequence ID" value="CAE7406570.1"/>
    <property type="molecule type" value="Genomic_DNA"/>
</dbReference>
<reference evidence="1" key="1">
    <citation type="submission" date="2021-02" db="EMBL/GenBank/DDBJ databases">
        <authorList>
            <person name="Dougan E. K."/>
            <person name="Rhodes N."/>
            <person name="Thang M."/>
            <person name="Chan C."/>
        </authorList>
    </citation>
    <scope>NUCLEOTIDE SEQUENCE</scope>
</reference>
<gene>
    <name evidence="1" type="ORF">SNAT2548_LOCUS22117</name>
</gene>
<sequence length="407" mass="44944">MVACHRSAEAVGIWNDVRSDPAHNCAEMLSRAGHVGLNLHLSLVIEDAVLMSAQEVALAWDRCAFHGVAFAHTFLSSWYLQLTQIEQTSRYSDSHWLRVGACIPDACLGYFAPLALPRILEQRMVANTGNPASLPSARPCSSDSPRNSQEAEAICRQQIADEMRDPACISERCKWKYLSQKLQMEGLFGAQVRSIASDIDADLSPEADALALRDDVAARHYLTCRQIGGQFFGAAFAARDGDFDLGVCAPAACPASAIRWWTAQTLEHWRPGVSVSAQSINVTELAHISEVDLQWIIAGVGRSGTTSLAAWLRTHPQLELLTDPADTCLEGGLGYLFRRSYMHHLVPRTSLLEPVDEPRLTGSGKRVLRGIKDWSLLQLARGRRVLGQLKVRVLIIVKARYLFRCCE</sequence>
<dbReference type="AlphaFoldDB" id="A0A812QWI8"/>
<name>A0A812QWI8_9DINO</name>
<keyword evidence="2" id="KW-1185">Reference proteome</keyword>
<evidence type="ECO:0000313" key="2">
    <source>
        <dbReference type="Proteomes" id="UP000604046"/>
    </source>
</evidence>